<dbReference type="SUPFAM" id="SSF51735">
    <property type="entry name" value="NAD(P)-binding Rossmann-fold domains"/>
    <property type="match status" value="1"/>
</dbReference>
<dbReference type="PANTHER" id="PTHR22604:SF105">
    <property type="entry name" value="TRANS-1,2-DIHYDROBENZENE-1,2-DIOL DEHYDROGENASE"/>
    <property type="match status" value="1"/>
</dbReference>
<keyword evidence="2" id="KW-0560">Oxidoreductase</keyword>
<dbReference type="GO" id="GO:0016491">
    <property type="term" value="F:oxidoreductase activity"/>
    <property type="evidence" value="ECO:0007669"/>
    <property type="project" value="UniProtKB-KW"/>
</dbReference>
<dbReference type="InterPro" id="IPR000683">
    <property type="entry name" value="Gfo/Idh/MocA-like_OxRdtase_N"/>
</dbReference>
<dbReference type="SUPFAM" id="SSF55347">
    <property type="entry name" value="Glyceraldehyde-3-phosphate dehydrogenase-like, C-terminal domain"/>
    <property type="match status" value="1"/>
</dbReference>
<evidence type="ECO:0000313" key="6">
    <source>
        <dbReference type="Proteomes" id="UP000634206"/>
    </source>
</evidence>
<feature type="domain" description="Gfo/Idh/MocA-like oxidoreductase N-terminal" evidence="3">
    <location>
        <begin position="7"/>
        <end position="123"/>
    </location>
</feature>
<evidence type="ECO:0000256" key="1">
    <source>
        <dbReference type="ARBA" id="ARBA00010928"/>
    </source>
</evidence>
<proteinExistence type="inferred from homology"/>
<evidence type="ECO:0000256" key="2">
    <source>
        <dbReference type="ARBA" id="ARBA00023002"/>
    </source>
</evidence>
<dbReference type="Gene3D" id="3.30.360.10">
    <property type="entry name" value="Dihydrodipicolinate Reductase, domain 2"/>
    <property type="match status" value="1"/>
</dbReference>
<dbReference type="AlphaFoldDB" id="A0AAE2VBQ7"/>
<dbReference type="InterPro" id="IPR055170">
    <property type="entry name" value="GFO_IDH_MocA-like_dom"/>
</dbReference>
<evidence type="ECO:0000259" key="4">
    <source>
        <dbReference type="Pfam" id="PF22725"/>
    </source>
</evidence>
<dbReference type="Proteomes" id="UP000634206">
    <property type="component" value="Unassembled WGS sequence"/>
</dbReference>
<accession>A0AAE2VBQ7</accession>
<reference evidence="5" key="1">
    <citation type="submission" date="2021-01" db="EMBL/GenBank/DDBJ databases">
        <title>Modified the classification status of verrucomicrobia.</title>
        <authorList>
            <person name="Feng X."/>
        </authorList>
    </citation>
    <scope>NUCLEOTIDE SEQUENCE</scope>
    <source>
        <strain evidence="5">5K15</strain>
    </source>
</reference>
<dbReference type="Gene3D" id="3.40.50.720">
    <property type="entry name" value="NAD(P)-binding Rossmann-like Domain"/>
    <property type="match status" value="1"/>
</dbReference>
<protein>
    <submittedName>
        <fullName evidence="5">Gfo/Idh/MocA family oxidoreductase</fullName>
    </submittedName>
</protein>
<dbReference type="Pfam" id="PF01408">
    <property type="entry name" value="GFO_IDH_MocA"/>
    <property type="match status" value="1"/>
</dbReference>
<evidence type="ECO:0000259" key="3">
    <source>
        <dbReference type="Pfam" id="PF01408"/>
    </source>
</evidence>
<gene>
    <name evidence="5" type="ORF">JIN83_04035</name>
</gene>
<dbReference type="RefSeq" id="WP_309488717.1">
    <property type="nucleotide sequence ID" value="NZ_JAENIG010000002.1"/>
</dbReference>
<dbReference type="Pfam" id="PF22725">
    <property type="entry name" value="GFO_IDH_MocA_C3"/>
    <property type="match status" value="1"/>
</dbReference>
<feature type="domain" description="GFO/IDH/MocA-like oxidoreductase" evidence="4">
    <location>
        <begin position="134"/>
        <end position="257"/>
    </location>
</feature>
<dbReference type="EMBL" id="JAENIG010000002">
    <property type="protein sequence ID" value="MBK1854111.1"/>
    <property type="molecule type" value="Genomic_DNA"/>
</dbReference>
<sequence length="343" mass="37923">MTKQTLRWGLLACGNIAHKFAAAVNETENNVIHAVAARDEDSAKAFAAQHGALHAYGNYADMLADPEVDAVYISTVHPLHFEWISRSLMAGKHVLCEKPMTMNLRQAKLAQKLAKDNGRILREAFMYRHHPQTQKVADLVSSGVIGKVRFIEADFCYNSSPDPVHRLINNSLGGGGILDVGCYTMSFARLIAGRAVGRLFSEPLELSAMGQLDRQSKIDLCTTATLRFEGDILARLSCAINMNMDMKAAIYGDKGRITVQKPWFCNDEIQVQLDGIDEVEVIEAETTPPLYTHEIVSFAAELRGHPLDQHAVGMRLDDTIGNMKALDLWRAEIGLAYEADALR</sequence>
<evidence type="ECO:0000313" key="5">
    <source>
        <dbReference type="EMBL" id="MBK1854111.1"/>
    </source>
</evidence>
<keyword evidence="6" id="KW-1185">Reference proteome</keyword>
<comment type="similarity">
    <text evidence="1">Belongs to the Gfo/Idh/MocA family.</text>
</comment>
<dbReference type="GO" id="GO:0000166">
    <property type="term" value="F:nucleotide binding"/>
    <property type="evidence" value="ECO:0007669"/>
    <property type="project" value="InterPro"/>
</dbReference>
<dbReference type="InterPro" id="IPR050984">
    <property type="entry name" value="Gfo/Idh/MocA_domain"/>
</dbReference>
<name>A0AAE2VBQ7_9BACT</name>
<dbReference type="InterPro" id="IPR036291">
    <property type="entry name" value="NAD(P)-bd_dom_sf"/>
</dbReference>
<organism evidence="5 6">
    <name type="scientific">Oceaniferula flava</name>
    <dbReference type="NCBI Taxonomy" id="2800421"/>
    <lineage>
        <taxon>Bacteria</taxon>
        <taxon>Pseudomonadati</taxon>
        <taxon>Verrucomicrobiota</taxon>
        <taxon>Verrucomicrobiia</taxon>
        <taxon>Verrucomicrobiales</taxon>
        <taxon>Verrucomicrobiaceae</taxon>
        <taxon>Oceaniferula</taxon>
    </lineage>
</organism>
<comment type="caution">
    <text evidence="5">The sequence shown here is derived from an EMBL/GenBank/DDBJ whole genome shotgun (WGS) entry which is preliminary data.</text>
</comment>
<dbReference type="PANTHER" id="PTHR22604">
    <property type="entry name" value="OXIDOREDUCTASES"/>
    <property type="match status" value="1"/>
</dbReference>